<organism evidence="2 3">
    <name type="scientific">Streptomyces caledonius</name>
    <dbReference type="NCBI Taxonomy" id="3134107"/>
    <lineage>
        <taxon>Bacteria</taxon>
        <taxon>Bacillati</taxon>
        <taxon>Actinomycetota</taxon>
        <taxon>Actinomycetes</taxon>
        <taxon>Kitasatosporales</taxon>
        <taxon>Streptomycetaceae</taxon>
        <taxon>Streptomyces</taxon>
    </lineage>
</organism>
<dbReference type="SUPFAM" id="SSF51735">
    <property type="entry name" value="NAD(P)-binding Rossmann-fold domains"/>
    <property type="match status" value="1"/>
</dbReference>
<evidence type="ECO:0000313" key="2">
    <source>
        <dbReference type="EMBL" id="MEJ8640693.1"/>
    </source>
</evidence>
<keyword evidence="3" id="KW-1185">Reference proteome</keyword>
<name>A0ABU8TYJ4_9ACTN</name>
<evidence type="ECO:0000313" key="3">
    <source>
        <dbReference type="Proteomes" id="UP001382904"/>
    </source>
</evidence>
<accession>A0ABU8TYJ4</accession>
<evidence type="ECO:0000256" key="1">
    <source>
        <dbReference type="SAM" id="MobiDB-lite"/>
    </source>
</evidence>
<protein>
    <submittedName>
        <fullName evidence="2">Uncharacterized protein</fullName>
    </submittedName>
</protein>
<proteinExistence type="predicted"/>
<dbReference type="Proteomes" id="UP001382904">
    <property type="component" value="Unassembled WGS sequence"/>
</dbReference>
<gene>
    <name evidence="2" type="ORF">WKI68_03015</name>
</gene>
<dbReference type="EMBL" id="JBBKAM010000002">
    <property type="protein sequence ID" value="MEJ8640693.1"/>
    <property type="molecule type" value="Genomic_DNA"/>
</dbReference>
<dbReference type="InterPro" id="IPR036291">
    <property type="entry name" value="NAD(P)-bd_dom_sf"/>
</dbReference>
<comment type="caution">
    <text evidence="2">The sequence shown here is derived from an EMBL/GenBank/DDBJ whole genome shotgun (WGS) entry which is preliminary data.</text>
</comment>
<sequence length="64" mass="6756">MTAAVCDIRDPERVAEVFDAAQAAFGLPDVLVNNAAANFPSPRRTCRRTPGGRWSTSPSPVPGS</sequence>
<reference evidence="2 3" key="1">
    <citation type="submission" date="2024-03" db="EMBL/GenBank/DDBJ databases">
        <title>Novel Streptomyces species of biotechnological and ecological value are a feature of Machair soil.</title>
        <authorList>
            <person name="Prole J.R."/>
            <person name="Goodfellow M."/>
            <person name="Allenby N."/>
            <person name="Ward A.C."/>
        </authorList>
    </citation>
    <scope>NUCLEOTIDE SEQUENCE [LARGE SCALE GENOMIC DNA]</scope>
    <source>
        <strain evidence="2 3">MS1.HAVA.3</strain>
    </source>
</reference>
<feature type="region of interest" description="Disordered" evidence="1">
    <location>
        <begin position="39"/>
        <end position="64"/>
    </location>
</feature>
<dbReference type="Gene3D" id="3.40.50.720">
    <property type="entry name" value="NAD(P)-binding Rossmann-like Domain"/>
    <property type="match status" value="1"/>
</dbReference>